<sequence>MLMPSSCLAVTCTIQTASSPGFLTTTLVLSVASSYKRRLSERKFWKLGHLIILIMMLIMLMSRFCPPLFLHTFDHNF</sequence>
<keyword evidence="1" id="KW-0812">Transmembrane</keyword>
<organism evidence="2 3">
    <name type="scientific">Salix purpurea</name>
    <name type="common">Purple osier willow</name>
    <dbReference type="NCBI Taxonomy" id="77065"/>
    <lineage>
        <taxon>Eukaryota</taxon>
        <taxon>Viridiplantae</taxon>
        <taxon>Streptophyta</taxon>
        <taxon>Embryophyta</taxon>
        <taxon>Tracheophyta</taxon>
        <taxon>Spermatophyta</taxon>
        <taxon>Magnoliopsida</taxon>
        <taxon>eudicotyledons</taxon>
        <taxon>Gunneridae</taxon>
        <taxon>Pentapetalae</taxon>
        <taxon>rosids</taxon>
        <taxon>fabids</taxon>
        <taxon>Malpighiales</taxon>
        <taxon>Salicaceae</taxon>
        <taxon>Saliceae</taxon>
        <taxon>Salix</taxon>
    </lineage>
</organism>
<comment type="caution">
    <text evidence="2">The sequence shown here is derived from an EMBL/GenBank/DDBJ whole genome shotgun (WGS) entry which is preliminary data.</text>
</comment>
<feature type="transmembrane region" description="Helical" evidence="1">
    <location>
        <begin position="48"/>
        <end position="70"/>
    </location>
</feature>
<name>A0A9Q0VV02_SALPP</name>
<dbReference type="AlphaFoldDB" id="A0A9Q0VV02"/>
<dbReference type="OrthoDB" id="8062037at2759"/>
<proteinExistence type="predicted"/>
<keyword evidence="1" id="KW-0472">Membrane</keyword>
<protein>
    <submittedName>
        <fullName evidence="2">Uncharacterized protein</fullName>
    </submittedName>
</protein>
<accession>A0A9Q0VV02</accession>
<keyword evidence="1" id="KW-1133">Transmembrane helix</keyword>
<reference evidence="2" key="2">
    <citation type="journal article" date="2023" name="Int. J. Mol. Sci.">
        <title>De Novo Assembly and Annotation of 11 Diverse Shrub Willow (Salix) Genomes Reveals Novel Gene Organization in Sex-Linked Regions.</title>
        <authorList>
            <person name="Hyden B."/>
            <person name="Feng K."/>
            <person name="Yates T.B."/>
            <person name="Jawdy S."/>
            <person name="Cereghino C."/>
            <person name="Smart L.B."/>
            <person name="Muchero W."/>
        </authorList>
    </citation>
    <scope>NUCLEOTIDE SEQUENCE</scope>
    <source>
        <tissue evidence="2">Shoot tip</tissue>
    </source>
</reference>
<keyword evidence="3" id="KW-1185">Reference proteome</keyword>
<evidence type="ECO:0000256" key="1">
    <source>
        <dbReference type="SAM" id="Phobius"/>
    </source>
</evidence>
<gene>
    <name evidence="2" type="ORF">OIU79_027967</name>
</gene>
<dbReference type="Proteomes" id="UP001151532">
    <property type="component" value="Chromosome 16"/>
</dbReference>
<dbReference type="EMBL" id="JAPFFK010000007">
    <property type="protein sequence ID" value="KAJ6755464.1"/>
    <property type="molecule type" value="Genomic_DNA"/>
</dbReference>
<reference evidence="2" key="1">
    <citation type="submission" date="2022-11" db="EMBL/GenBank/DDBJ databases">
        <authorList>
            <person name="Hyden B.L."/>
            <person name="Feng K."/>
            <person name="Yates T."/>
            <person name="Jawdy S."/>
            <person name="Smart L.B."/>
            <person name="Muchero W."/>
        </authorList>
    </citation>
    <scope>NUCLEOTIDE SEQUENCE</scope>
    <source>
        <tissue evidence="2">Shoot tip</tissue>
    </source>
</reference>
<evidence type="ECO:0000313" key="2">
    <source>
        <dbReference type="EMBL" id="KAJ6755464.1"/>
    </source>
</evidence>
<evidence type="ECO:0000313" key="3">
    <source>
        <dbReference type="Proteomes" id="UP001151532"/>
    </source>
</evidence>